<evidence type="ECO:0000313" key="7">
    <source>
        <dbReference type="Proteomes" id="UP000241085"/>
    </source>
</evidence>
<feature type="chain" id="PRO_5038510335" description="LamG-like jellyroll fold domain-containing protein" evidence="4">
    <location>
        <begin position="38"/>
        <end position="566"/>
    </location>
</feature>
<gene>
    <name evidence="6" type="ORF">C1I63_02500</name>
</gene>
<evidence type="ECO:0000256" key="4">
    <source>
        <dbReference type="SAM" id="SignalP"/>
    </source>
</evidence>
<reference evidence="6 7" key="1">
    <citation type="submission" date="2018-03" db="EMBL/GenBank/DDBJ databases">
        <title>Bacteriophage NCPPB3778 and a type I-E CRISPR drive the evolution of the US Biological Select Agent, Rathayibacter toxicus.</title>
        <authorList>
            <person name="Davis E.W.II."/>
            <person name="Tabima J.F."/>
            <person name="Weisberg A.J."/>
            <person name="Dantas Lopes L."/>
            <person name="Wiseman M.S."/>
            <person name="Wiseman M.S."/>
            <person name="Pupko T."/>
            <person name="Belcher M.S."/>
            <person name="Sechler A.J."/>
            <person name="Tancos M.A."/>
            <person name="Schroeder B.K."/>
            <person name="Murray T.D."/>
            <person name="Luster D.G."/>
            <person name="Schneider W.L."/>
            <person name="Rogers E."/>
            <person name="Andreote F.D."/>
            <person name="Grunwald N.J."/>
            <person name="Putnam M.L."/>
            <person name="Chang J.H."/>
        </authorList>
    </citation>
    <scope>NUCLEOTIDE SEQUENCE [LARGE SCALE GENOMIC DNA]</scope>
    <source>
        <strain evidence="6 7">DSM 15933</strain>
    </source>
</reference>
<dbReference type="InterPro" id="IPR006311">
    <property type="entry name" value="TAT_signal"/>
</dbReference>
<keyword evidence="7" id="KW-1185">Reference proteome</keyword>
<dbReference type="EMBL" id="PZPL01000001">
    <property type="protein sequence ID" value="PTL71825.1"/>
    <property type="molecule type" value="Genomic_DNA"/>
</dbReference>
<dbReference type="InterPro" id="IPR006558">
    <property type="entry name" value="LamG-like"/>
</dbReference>
<feature type="compositionally biased region" description="Polar residues" evidence="3">
    <location>
        <begin position="192"/>
        <end position="205"/>
    </location>
</feature>
<comment type="caution">
    <text evidence="6">The sequence shown here is derived from an EMBL/GenBank/DDBJ whole genome shotgun (WGS) entry which is preliminary data.</text>
</comment>
<name>A0A2T4UQQ1_9MICO</name>
<dbReference type="AlphaFoldDB" id="A0A2T4UQQ1"/>
<dbReference type="SUPFAM" id="SSF49899">
    <property type="entry name" value="Concanavalin A-like lectins/glucanases"/>
    <property type="match status" value="1"/>
</dbReference>
<dbReference type="Proteomes" id="UP000241085">
    <property type="component" value="Unassembled WGS sequence"/>
</dbReference>
<protein>
    <recommendedName>
        <fullName evidence="5">LamG-like jellyroll fold domain-containing protein</fullName>
    </recommendedName>
</protein>
<feature type="signal peptide" evidence="4">
    <location>
        <begin position="1"/>
        <end position="37"/>
    </location>
</feature>
<evidence type="ECO:0000256" key="1">
    <source>
        <dbReference type="ARBA" id="ARBA00022729"/>
    </source>
</evidence>
<dbReference type="InterPro" id="IPR013320">
    <property type="entry name" value="ConA-like_dom_sf"/>
</dbReference>
<dbReference type="Gene3D" id="2.60.120.260">
    <property type="entry name" value="Galactose-binding domain-like"/>
    <property type="match status" value="2"/>
</dbReference>
<proteinExistence type="predicted"/>
<dbReference type="PROSITE" id="PS51318">
    <property type="entry name" value="TAT"/>
    <property type="match status" value="1"/>
</dbReference>
<keyword evidence="1 4" id="KW-0732">Signal</keyword>
<evidence type="ECO:0000256" key="3">
    <source>
        <dbReference type="SAM" id="MobiDB-lite"/>
    </source>
</evidence>
<evidence type="ECO:0000313" key="6">
    <source>
        <dbReference type="EMBL" id="PTL71825.1"/>
    </source>
</evidence>
<dbReference type="SMART" id="SM00560">
    <property type="entry name" value="LamGL"/>
    <property type="match status" value="1"/>
</dbReference>
<keyword evidence="2" id="KW-1015">Disulfide bond</keyword>
<feature type="region of interest" description="Disordered" evidence="3">
    <location>
        <begin position="177"/>
        <end position="212"/>
    </location>
</feature>
<feature type="compositionally biased region" description="Polar residues" evidence="3">
    <location>
        <begin position="67"/>
        <end position="79"/>
    </location>
</feature>
<dbReference type="RefSeq" id="WP_107573641.1">
    <property type="nucleotide sequence ID" value="NZ_PZPL01000001.1"/>
</dbReference>
<feature type="domain" description="LamG-like jellyroll fold" evidence="5">
    <location>
        <begin position="388"/>
        <end position="552"/>
    </location>
</feature>
<dbReference type="Gene3D" id="2.60.120.200">
    <property type="match status" value="1"/>
</dbReference>
<accession>A0A2T4UQQ1</accession>
<dbReference type="Pfam" id="PF13385">
    <property type="entry name" value="Laminin_G_3"/>
    <property type="match status" value="1"/>
</dbReference>
<evidence type="ECO:0000259" key="5">
    <source>
        <dbReference type="SMART" id="SM00560"/>
    </source>
</evidence>
<feature type="region of interest" description="Disordered" evidence="3">
    <location>
        <begin position="38"/>
        <end position="79"/>
    </location>
</feature>
<organism evidence="6 7">
    <name type="scientific">Rathayibacter caricis DSM 15933</name>
    <dbReference type="NCBI Taxonomy" id="1328867"/>
    <lineage>
        <taxon>Bacteria</taxon>
        <taxon>Bacillati</taxon>
        <taxon>Actinomycetota</taxon>
        <taxon>Actinomycetes</taxon>
        <taxon>Micrococcales</taxon>
        <taxon>Microbacteriaceae</taxon>
        <taxon>Rathayibacter</taxon>
    </lineage>
</organism>
<evidence type="ECO:0000256" key="2">
    <source>
        <dbReference type="ARBA" id="ARBA00023157"/>
    </source>
</evidence>
<sequence length="566" mass="58554">MDDSRRPLAGLSRRTMLTGSIAGVGTALAYASPAAAAADPAEPTAPGAGTYENGSPHITTTGTWTTLSSPADSGGSISYSTSTRASAALTFTGTSVSWISRRTPSSGTNEVWIDDELVATVDRYSPATRAKQTVWSSGTLPAGTHTITLKRGSTKNPAATGSTIILDAFVVTDTPEPTTPPGAGTYEHGSPHITTTGSWTTLSSPADSGGSISYSTSTGASAALTFTGTSVSWISRRTPSSGTNEVWIDDELVATVDRYSPATRAKQTVWSSGTLPAGTHTITLKRGSTKNPAATGSTIILDAFVVDDTPAPPQTPVPAPIADWSFTESAAPYASAVAGAPALLQGASSTATRISTPFGGGVRFNGTADFLVVPKSDIGVLNVGASTGAVTVAAWVLSTDSNNANIAGIWEESAVGPLRSYALFNDLPDYGGDDMVCMEVSKQGGPTPGYPFSIDYSSEPRKMTRGVWELHVGTYDGELAIAYLNGESTSYPSYTDKQGATYAKNPYVYPDGLNAAPGDFMVGAVGRDGKLINLHKGSIARLRVWDRALTADEVRALHAAERADLG</sequence>
<feature type="compositionally biased region" description="Low complexity" evidence="3">
    <location>
        <begin position="38"/>
        <end position="48"/>
    </location>
</feature>